<dbReference type="GO" id="GO:0006508">
    <property type="term" value="P:proteolysis"/>
    <property type="evidence" value="ECO:0007669"/>
    <property type="project" value="UniProtKB-KW"/>
</dbReference>
<feature type="signal peptide" evidence="1">
    <location>
        <begin position="1"/>
        <end position="33"/>
    </location>
</feature>
<dbReference type="OrthoDB" id="4536940at2"/>
<dbReference type="GO" id="GO:0008233">
    <property type="term" value="F:peptidase activity"/>
    <property type="evidence" value="ECO:0007669"/>
    <property type="project" value="UniProtKB-KW"/>
</dbReference>
<sequence>MLMTQLAHAARAAGGAILLSAALLGTGTATAHADGGSAVMGGGSGIIIDNLYECTLTTIGYDGAGRLVGLTAGHCGDPGSTVWAEQARGVGPIGKFVHSDHDLDYAVIQFDPNRVTPVNRIGNTTITNVGQAASFPQVACKEGRTTGNTCGIVYGDLFGDQSIWTQMCVVEGDSGAPVVVGNTLVGMVNAYLLVACAGPEVGTNMGIIMGDINGRGDVGAGFAPV</sequence>
<dbReference type="AlphaFoldDB" id="A0A3M2LH33"/>
<accession>A0A3M2LH33</accession>
<keyword evidence="1" id="KW-0732">Signal</keyword>
<evidence type="ECO:0000313" key="2">
    <source>
        <dbReference type="EMBL" id="RMI34068.1"/>
    </source>
</evidence>
<organism evidence="2 3">
    <name type="scientific">Nocardia stercoris</name>
    <dbReference type="NCBI Taxonomy" id="2483361"/>
    <lineage>
        <taxon>Bacteria</taxon>
        <taxon>Bacillati</taxon>
        <taxon>Actinomycetota</taxon>
        <taxon>Actinomycetes</taxon>
        <taxon>Mycobacteriales</taxon>
        <taxon>Nocardiaceae</taxon>
        <taxon>Nocardia</taxon>
    </lineage>
</organism>
<dbReference type="InterPro" id="IPR043504">
    <property type="entry name" value="Peptidase_S1_PA_chymotrypsin"/>
</dbReference>
<keyword evidence="2" id="KW-0378">Hydrolase</keyword>
<dbReference type="CDD" id="cd21112">
    <property type="entry name" value="alphaLP-like"/>
    <property type="match status" value="1"/>
</dbReference>
<proteinExistence type="predicted"/>
<keyword evidence="3" id="KW-1185">Reference proteome</keyword>
<evidence type="ECO:0000256" key="1">
    <source>
        <dbReference type="SAM" id="SignalP"/>
    </source>
</evidence>
<dbReference type="SUPFAM" id="SSF50494">
    <property type="entry name" value="Trypsin-like serine proteases"/>
    <property type="match status" value="1"/>
</dbReference>
<feature type="chain" id="PRO_5017978189" evidence="1">
    <location>
        <begin position="34"/>
        <end position="225"/>
    </location>
</feature>
<name>A0A3M2LH33_9NOCA</name>
<keyword evidence="2" id="KW-0645">Protease</keyword>
<dbReference type="Proteomes" id="UP000279275">
    <property type="component" value="Unassembled WGS sequence"/>
</dbReference>
<reference evidence="2 3" key="1">
    <citation type="submission" date="2018-10" db="EMBL/GenBank/DDBJ databases">
        <title>Isolation from cow dung.</title>
        <authorList>
            <person name="Ling L."/>
        </authorList>
    </citation>
    <scope>NUCLEOTIDE SEQUENCE [LARGE SCALE GENOMIC DNA]</scope>
    <source>
        <strain evidence="2 3">NEAU-LL90</strain>
    </source>
</reference>
<evidence type="ECO:0000313" key="3">
    <source>
        <dbReference type="Proteomes" id="UP000279275"/>
    </source>
</evidence>
<gene>
    <name evidence="2" type="ORF">EBN03_06420</name>
</gene>
<dbReference type="Gene3D" id="2.40.10.10">
    <property type="entry name" value="Trypsin-like serine proteases"/>
    <property type="match status" value="2"/>
</dbReference>
<comment type="caution">
    <text evidence="2">The sequence shown here is derived from an EMBL/GenBank/DDBJ whole genome shotgun (WGS) entry which is preliminary data.</text>
</comment>
<dbReference type="Pfam" id="PF13365">
    <property type="entry name" value="Trypsin_2"/>
    <property type="match status" value="1"/>
</dbReference>
<dbReference type="InterPro" id="IPR009003">
    <property type="entry name" value="Peptidase_S1_PA"/>
</dbReference>
<protein>
    <submittedName>
        <fullName evidence="2">Serine protease</fullName>
    </submittedName>
</protein>
<dbReference type="EMBL" id="RFFH01000002">
    <property type="protein sequence ID" value="RMI34068.1"/>
    <property type="molecule type" value="Genomic_DNA"/>
</dbReference>